<evidence type="ECO:0000313" key="2">
    <source>
        <dbReference type="EMBL" id="SEM17756.1"/>
    </source>
</evidence>
<dbReference type="InterPro" id="IPR037401">
    <property type="entry name" value="SnoaL-like"/>
</dbReference>
<protein>
    <submittedName>
        <fullName evidence="2">SnoaL-like domain-containing protein</fullName>
    </submittedName>
</protein>
<dbReference type="EMBL" id="FOAB01000010">
    <property type="protein sequence ID" value="SEM17756.1"/>
    <property type="molecule type" value="Genomic_DNA"/>
</dbReference>
<dbReference type="OrthoDB" id="680344at2"/>
<dbReference type="Proteomes" id="UP000198521">
    <property type="component" value="Unassembled WGS sequence"/>
</dbReference>
<dbReference type="Pfam" id="PF12680">
    <property type="entry name" value="SnoaL_2"/>
    <property type="match status" value="1"/>
</dbReference>
<organism evidence="2 3">
    <name type="scientific">Aquimarina amphilecti</name>
    <dbReference type="NCBI Taxonomy" id="1038014"/>
    <lineage>
        <taxon>Bacteria</taxon>
        <taxon>Pseudomonadati</taxon>
        <taxon>Bacteroidota</taxon>
        <taxon>Flavobacteriia</taxon>
        <taxon>Flavobacteriales</taxon>
        <taxon>Flavobacteriaceae</taxon>
        <taxon>Aquimarina</taxon>
    </lineage>
</organism>
<dbReference type="Gene3D" id="3.10.450.50">
    <property type="match status" value="1"/>
</dbReference>
<accession>A0A1H7W876</accession>
<dbReference type="InterPro" id="IPR032710">
    <property type="entry name" value="NTF2-like_dom_sf"/>
</dbReference>
<name>A0A1H7W876_AQUAM</name>
<dbReference type="RefSeq" id="WP_091412262.1">
    <property type="nucleotide sequence ID" value="NZ_FOAB01000010.1"/>
</dbReference>
<feature type="domain" description="SnoaL-like" evidence="1">
    <location>
        <begin position="10"/>
        <end position="104"/>
    </location>
</feature>
<dbReference type="SUPFAM" id="SSF54427">
    <property type="entry name" value="NTF2-like"/>
    <property type="match status" value="1"/>
</dbReference>
<dbReference type="STRING" id="1038014.SAMN04487910_4332"/>
<evidence type="ECO:0000259" key="1">
    <source>
        <dbReference type="Pfam" id="PF12680"/>
    </source>
</evidence>
<proteinExistence type="predicted"/>
<gene>
    <name evidence="2" type="ORF">SAMN04487910_4332</name>
</gene>
<evidence type="ECO:0000313" key="3">
    <source>
        <dbReference type="Proteomes" id="UP000198521"/>
    </source>
</evidence>
<keyword evidence="3" id="KW-1185">Reference proteome</keyword>
<sequence length="111" mass="13064">MKNSQNVFESHMKAVDTLSPADVAKDYADDAIFITPEKTYKGQIEIFNFYKEFLPRFEDFKFKTIKQETHDNMVYFVWCGRNNHIDIQLATDTYIIENGKIKQHTFASINN</sequence>
<dbReference type="AlphaFoldDB" id="A0A1H7W876"/>
<reference evidence="2 3" key="1">
    <citation type="submission" date="2016-10" db="EMBL/GenBank/DDBJ databases">
        <authorList>
            <person name="de Groot N.N."/>
        </authorList>
    </citation>
    <scope>NUCLEOTIDE SEQUENCE [LARGE SCALE GENOMIC DNA]</scope>
    <source>
        <strain evidence="2 3">DSM 25232</strain>
    </source>
</reference>